<comment type="similarity">
    <text evidence="1">Belongs to the TEX13 family.</text>
</comment>
<keyword evidence="4" id="KW-0862">Zinc</keyword>
<feature type="compositionally biased region" description="Basic and acidic residues" evidence="7">
    <location>
        <begin position="358"/>
        <end position="372"/>
    </location>
</feature>
<evidence type="ECO:0000256" key="7">
    <source>
        <dbReference type="SAM" id="MobiDB-lite"/>
    </source>
</evidence>
<dbReference type="Gene3D" id="4.10.1060.10">
    <property type="entry name" value="Zinc finger, RanBP2-type"/>
    <property type="match status" value="1"/>
</dbReference>
<evidence type="ECO:0000256" key="3">
    <source>
        <dbReference type="ARBA" id="ARBA00022771"/>
    </source>
</evidence>
<evidence type="ECO:0000256" key="5">
    <source>
        <dbReference type="PROSITE-ProRule" id="PRU00322"/>
    </source>
</evidence>
<feature type="region of interest" description="Disordered" evidence="7">
    <location>
        <begin position="289"/>
        <end position="408"/>
    </location>
</feature>
<dbReference type="Pfam" id="PF20864">
    <property type="entry name" value="Zn_ribbon_TEX13"/>
    <property type="match status" value="1"/>
</dbReference>
<sequence length="544" mass="60449">MAVELGDYSSGFRHSEVIRFINNEILMNGGGPEFYMAFRLRPWNEIEDQLRIILIDPEVPRSLKRACTWSALALSVRVGARQREQQAYMVGLTQDEMGQRPSAPRASVSELWQLRQQREEAVTQLRNTQIALQQAVRECDILRRRLYPAERSSQTAPLVQDVVAGAQTQHLGASVVPLNSDHARVMSAMGGYDRQYLEAQMSAATNVFYMPESTSPWPLAMQPSVPVPMPYQFPPHPPLLMGSPFLMPFPPPVVMETEGGVVVPVQMPPVYPSGSFAASYSQDPADQWDQRHMGAQRPSVSQSSVLPGNVRDASQEGDLPKPQETDTSGDIRRYIQGQRPQRTQEKATLENIGSDSEVGEKNEDKEDKDKEATAAIPAEAKAAEAAAEVAEKAEANTETQEKEEKAAAAAAYAYTVGLWKVQELHLTEEEEELHNQSEPSLQASAPASLDSTGSQIKGVEGAQPTHHVWESWSQAVRDSPKKQQPQLPKKDKPQVEPPFESQPGMNWICPKCKAMNFSWRKVCYKCRRVSMPTEGGGKSTDCRR</sequence>
<dbReference type="EMBL" id="CALSGD010000927">
    <property type="protein sequence ID" value="CAH6780304.1"/>
    <property type="molecule type" value="Genomic_DNA"/>
</dbReference>
<dbReference type="InterPro" id="IPR001876">
    <property type="entry name" value="Znf_RanBP2"/>
</dbReference>
<organism evidence="9 10">
    <name type="scientific">Phodopus roborovskii</name>
    <name type="common">Roborovski's desert hamster</name>
    <name type="synonym">Cricetulus roborovskii</name>
    <dbReference type="NCBI Taxonomy" id="109678"/>
    <lineage>
        <taxon>Eukaryota</taxon>
        <taxon>Metazoa</taxon>
        <taxon>Chordata</taxon>
        <taxon>Craniata</taxon>
        <taxon>Vertebrata</taxon>
        <taxon>Euteleostomi</taxon>
        <taxon>Mammalia</taxon>
        <taxon>Eutheria</taxon>
        <taxon>Euarchontoglires</taxon>
        <taxon>Glires</taxon>
        <taxon>Rodentia</taxon>
        <taxon>Myomorpha</taxon>
        <taxon>Muroidea</taxon>
        <taxon>Cricetidae</taxon>
        <taxon>Cricetinae</taxon>
        <taxon>Phodopus</taxon>
    </lineage>
</organism>
<dbReference type="Proteomes" id="UP001152836">
    <property type="component" value="Unassembled WGS sequence"/>
</dbReference>
<keyword evidence="10" id="KW-1185">Reference proteome</keyword>
<feature type="compositionally biased region" description="Polar residues" evidence="7">
    <location>
        <begin position="436"/>
        <end position="455"/>
    </location>
</feature>
<dbReference type="PROSITE" id="PS01358">
    <property type="entry name" value="ZF_RANBP2_1"/>
    <property type="match status" value="1"/>
</dbReference>
<dbReference type="GO" id="GO:0008270">
    <property type="term" value="F:zinc ion binding"/>
    <property type="evidence" value="ECO:0007669"/>
    <property type="project" value="UniProtKB-KW"/>
</dbReference>
<dbReference type="InterPro" id="IPR036443">
    <property type="entry name" value="Znf_RanBP2_sf"/>
</dbReference>
<feature type="coiled-coil region" evidence="6">
    <location>
        <begin position="118"/>
        <end position="145"/>
    </location>
</feature>
<keyword evidence="2" id="KW-0479">Metal-binding</keyword>
<reference evidence="9" key="1">
    <citation type="submission" date="2022-06" db="EMBL/GenBank/DDBJ databases">
        <authorList>
            <person name="Andreotti S."/>
            <person name="Wyler E."/>
        </authorList>
    </citation>
    <scope>NUCLEOTIDE SEQUENCE</scope>
</reference>
<evidence type="ECO:0000256" key="1">
    <source>
        <dbReference type="ARBA" id="ARBA00008287"/>
    </source>
</evidence>
<dbReference type="PANTHER" id="PTHR23111">
    <property type="entry name" value="ZINC FINGER PROTEIN"/>
    <property type="match status" value="1"/>
</dbReference>
<dbReference type="InterPro" id="IPR049534">
    <property type="entry name" value="TEX13A/C/D_Znf"/>
</dbReference>
<feature type="domain" description="RanBP2-type" evidence="8">
    <location>
        <begin position="502"/>
        <end position="526"/>
    </location>
</feature>
<feature type="region of interest" description="Disordered" evidence="7">
    <location>
        <begin position="427"/>
        <end position="504"/>
    </location>
</feature>
<dbReference type="AlphaFoldDB" id="A0AAU9YZU1"/>
<accession>A0AAU9YZU1</accession>
<dbReference type="PANTHER" id="PTHR23111:SF28">
    <property type="entry name" value="TESTIS-EXPRESSED PROTEIN 13D"/>
    <property type="match status" value="1"/>
</dbReference>
<dbReference type="PROSITE" id="PS50199">
    <property type="entry name" value="ZF_RANBP2_2"/>
    <property type="match status" value="1"/>
</dbReference>
<evidence type="ECO:0000313" key="10">
    <source>
        <dbReference type="Proteomes" id="UP001152836"/>
    </source>
</evidence>
<keyword evidence="3 5" id="KW-0863">Zinc-finger</keyword>
<dbReference type="GO" id="GO:0003729">
    <property type="term" value="F:mRNA binding"/>
    <property type="evidence" value="ECO:0007669"/>
    <property type="project" value="TreeGrafter"/>
</dbReference>
<evidence type="ECO:0000313" key="9">
    <source>
        <dbReference type="EMBL" id="CAH6780304.1"/>
    </source>
</evidence>
<feature type="compositionally biased region" description="Basic and acidic residues" evidence="7">
    <location>
        <begin position="389"/>
        <end position="406"/>
    </location>
</feature>
<proteinExistence type="inferred from homology"/>
<evidence type="ECO:0000256" key="2">
    <source>
        <dbReference type="ARBA" id="ARBA00022723"/>
    </source>
</evidence>
<gene>
    <name evidence="9" type="primary">AABR07041403.1</name>
    <name evidence="9" type="ORF">PHOROB_LOCUS3697</name>
</gene>
<dbReference type="InterPro" id="IPR028193">
    <property type="entry name" value="TEX13A-D_N"/>
</dbReference>
<dbReference type="SUPFAM" id="SSF90209">
    <property type="entry name" value="Ran binding protein zinc finger-like"/>
    <property type="match status" value="1"/>
</dbReference>
<feature type="compositionally biased region" description="Basic and acidic residues" evidence="7">
    <location>
        <begin position="318"/>
        <end position="333"/>
    </location>
</feature>
<evidence type="ECO:0000259" key="8">
    <source>
        <dbReference type="PROSITE" id="PS50199"/>
    </source>
</evidence>
<name>A0AAU9YZU1_PHORO</name>
<keyword evidence="6" id="KW-0175">Coiled coil</keyword>
<evidence type="ECO:0000256" key="6">
    <source>
        <dbReference type="SAM" id="Coils"/>
    </source>
</evidence>
<feature type="compositionally biased region" description="Low complexity" evidence="7">
    <location>
        <begin position="373"/>
        <end position="388"/>
    </location>
</feature>
<comment type="caution">
    <text evidence="9">The sequence shown here is derived from an EMBL/GenBank/DDBJ whole genome shotgun (WGS) entry which is preliminary data.</text>
</comment>
<evidence type="ECO:0000256" key="4">
    <source>
        <dbReference type="ARBA" id="ARBA00022833"/>
    </source>
</evidence>
<protein>
    <submittedName>
        <fullName evidence="9">AABR07041403.1 protein</fullName>
    </submittedName>
</protein>
<dbReference type="Pfam" id="PF15186">
    <property type="entry name" value="TEX13"/>
    <property type="match status" value="1"/>
</dbReference>